<feature type="transmembrane region" description="Helical" evidence="2">
    <location>
        <begin position="402"/>
        <end position="421"/>
    </location>
</feature>
<sequence length="486" mass="53204">MYREIGQPLKSGRLLLLLLLIKLAFAPATAQHPDAGESIAAYSAAPSLAVLQREDGERRVTGKPTNDTEVADHLFEIGSITKLFTGLLLAELIEDGMVSEDTTIAELMPQGRVLDTEVGSITLLELATHSSGLPRLPTQGPMLRRLLLQMGDPYAGSTREEILDAVAALSSDELENRGRMQYSNLGMALLGQLLAEAAGQPYEQLIEERLLQPLGMKDTRFTRDALGDPRLQRPHRENGLAASNWRLDAYNPTGGLVSSLADMERFLDAVIAAEHPAMQRSLSVALRNEDGEPVMGLGWIIRERNGETVYWHNGRTGGYSSFLAWMPESERGLIMLANASHSMDPAAWALLEGEQALPHPDVSLLWQGFFLVMLALAPITLFGRRVELRETLKGTAKHPKGWLNGIGSGMSAAFILGVVWLNAPWQLWPMALFWLSAVLCLALAAAMLPLLRQLPALPREGRAMNSLGFAFDVILLLALVVMLALW</sequence>
<evidence type="ECO:0000313" key="5">
    <source>
        <dbReference type="EMBL" id="MDQ2070087.1"/>
    </source>
</evidence>
<comment type="similarity">
    <text evidence="1">Belongs to the beta-lactamase family.</text>
</comment>
<keyword evidence="5" id="KW-0378">Hydrolase</keyword>
<dbReference type="PANTHER" id="PTHR22935">
    <property type="entry name" value="PENICILLIN-BINDING PROTEIN"/>
    <property type="match status" value="1"/>
</dbReference>
<dbReference type="Gene3D" id="3.40.710.10">
    <property type="entry name" value="DD-peptidase/beta-lactamase superfamily"/>
    <property type="match status" value="1"/>
</dbReference>
<feature type="domain" description="Beta-lactamase-related" evidence="4">
    <location>
        <begin position="40"/>
        <end position="348"/>
    </location>
</feature>
<dbReference type="SUPFAM" id="SSF56601">
    <property type="entry name" value="beta-lactamase/transpeptidase-like"/>
    <property type="match status" value="1"/>
</dbReference>
<organism evidence="5 6">
    <name type="scientific">Natronospira bacteriovora</name>
    <dbReference type="NCBI Taxonomy" id="3069753"/>
    <lineage>
        <taxon>Bacteria</taxon>
        <taxon>Pseudomonadati</taxon>
        <taxon>Pseudomonadota</taxon>
        <taxon>Gammaproteobacteria</taxon>
        <taxon>Natronospirales</taxon>
        <taxon>Natronospiraceae</taxon>
        <taxon>Natronospira</taxon>
    </lineage>
</organism>
<dbReference type="EMBL" id="JAVDDT010000005">
    <property type="protein sequence ID" value="MDQ2070087.1"/>
    <property type="molecule type" value="Genomic_DNA"/>
</dbReference>
<evidence type="ECO:0000313" key="6">
    <source>
        <dbReference type="Proteomes" id="UP001239019"/>
    </source>
</evidence>
<dbReference type="Proteomes" id="UP001239019">
    <property type="component" value="Unassembled WGS sequence"/>
</dbReference>
<dbReference type="Pfam" id="PF00144">
    <property type="entry name" value="Beta-lactamase"/>
    <property type="match status" value="1"/>
</dbReference>
<evidence type="ECO:0000259" key="4">
    <source>
        <dbReference type="Pfam" id="PF00144"/>
    </source>
</evidence>
<feature type="chain" id="PRO_5046510193" evidence="3">
    <location>
        <begin position="31"/>
        <end position="486"/>
    </location>
</feature>
<evidence type="ECO:0000256" key="3">
    <source>
        <dbReference type="SAM" id="SignalP"/>
    </source>
</evidence>
<name>A0ABU0W7T6_9GAMM</name>
<feature type="transmembrane region" description="Helical" evidence="2">
    <location>
        <begin position="463"/>
        <end position="485"/>
    </location>
</feature>
<dbReference type="PANTHER" id="PTHR22935:SF95">
    <property type="entry name" value="BETA-LACTAMASE-LIKE 1-RELATED"/>
    <property type="match status" value="1"/>
</dbReference>
<evidence type="ECO:0000256" key="2">
    <source>
        <dbReference type="SAM" id="Phobius"/>
    </source>
</evidence>
<proteinExistence type="inferred from homology"/>
<feature type="transmembrane region" description="Helical" evidence="2">
    <location>
        <begin position="427"/>
        <end position="451"/>
    </location>
</feature>
<dbReference type="InterPro" id="IPR001466">
    <property type="entry name" value="Beta-lactam-related"/>
</dbReference>
<reference evidence="5 6" key="1">
    <citation type="submission" date="2023-08" db="EMBL/GenBank/DDBJ databases">
        <title>Whole-genome sequencing of halo(alkali)philic microorganisms from hypersaline lakes.</title>
        <authorList>
            <person name="Sorokin D.Y."/>
            <person name="Abbas B."/>
            <person name="Merkel A.Y."/>
        </authorList>
    </citation>
    <scope>NUCLEOTIDE SEQUENCE [LARGE SCALE GENOMIC DNA]</scope>
    <source>
        <strain evidence="5 6">AB-CW4</strain>
    </source>
</reference>
<protein>
    <submittedName>
        <fullName evidence="5">Serine hydrolase domain-containing protein</fullName>
        <ecNumber evidence="5">3.1.1.103</ecNumber>
    </submittedName>
</protein>
<comment type="caution">
    <text evidence="5">The sequence shown here is derived from an EMBL/GenBank/DDBJ whole genome shotgun (WGS) entry which is preliminary data.</text>
</comment>
<feature type="transmembrane region" description="Helical" evidence="2">
    <location>
        <begin position="364"/>
        <end position="382"/>
    </location>
</feature>
<keyword evidence="3" id="KW-0732">Signal</keyword>
<keyword evidence="2" id="KW-0812">Transmembrane</keyword>
<feature type="signal peptide" evidence="3">
    <location>
        <begin position="1"/>
        <end position="30"/>
    </location>
</feature>
<keyword evidence="2" id="KW-0472">Membrane</keyword>
<dbReference type="RefSeq" id="WP_306728583.1">
    <property type="nucleotide sequence ID" value="NZ_JAVDDT010000005.1"/>
</dbReference>
<dbReference type="GO" id="GO:0016787">
    <property type="term" value="F:hydrolase activity"/>
    <property type="evidence" value="ECO:0007669"/>
    <property type="project" value="UniProtKB-KW"/>
</dbReference>
<evidence type="ECO:0000256" key="1">
    <source>
        <dbReference type="ARBA" id="ARBA00038473"/>
    </source>
</evidence>
<accession>A0ABU0W7T6</accession>
<gene>
    <name evidence="5" type="ORF">RBH19_09380</name>
</gene>
<keyword evidence="6" id="KW-1185">Reference proteome</keyword>
<dbReference type="EC" id="3.1.1.103" evidence="5"/>
<keyword evidence="2" id="KW-1133">Transmembrane helix</keyword>
<dbReference type="InterPro" id="IPR051478">
    <property type="entry name" value="Beta-lactamase-like_AB/R"/>
</dbReference>
<dbReference type="InterPro" id="IPR012338">
    <property type="entry name" value="Beta-lactam/transpept-like"/>
</dbReference>